<feature type="transmembrane region" description="Helical" evidence="7">
    <location>
        <begin position="124"/>
        <end position="144"/>
    </location>
</feature>
<evidence type="ECO:0000256" key="4">
    <source>
        <dbReference type="ARBA" id="ARBA00022989"/>
    </source>
</evidence>
<proteinExistence type="predicted"/>
<organism evidence="8 9">
    <name type="scientific">Actinoplanes digitatis</name>
    <dbReference type="NCBI Taxonomy" id="1868"/>
    <lineage>
        <taxon>Bacteria</taxon>
        <taxon>Bacillati</taxon>
        <taxon>Actinomycetota</taxon>
        <taxon>Actinomycetes</taxon>
        <taxon>Micromonosporales</taxon>
        <taxon>Micromonosporaceae</taxon>
        <taxon>Actinoplanes</taxon>
    </lineage>
</organism>
<evidence type="ECO:0000313" key="8">
    <source>
        <dbReference type="EMBL" id="MBB4764740.1"/>
    </source>
</evidence>
<feature type="transmembrane region" description="Helical" evidence="7">
    <location>
        <begin position="20"/>
        <end position="45"/>
    </location>
</feature>
<dbReference type="InterPro" id="IPR017039">
    <property type="entry name" value="Virul_fac_BrkB"/>
</dbReference>
<dbReference type="Proteomes" id="UP000578112">
    <property type="component" value="Unassembled WGS sequence"/>
</dbReference>
<evidence type="ECO:0000256" key="5">
    <source>
        <dbReference type="ARBA" id="ARBA00023136"/>
    </source>
</evidence>
<dbReference type="GO" id="GO:0005886">
    <property type="term" value="C:plasma membrane"/>
    <property type="evidence" value="ECO:0007669"/>
    <property type="project" value="UniProtKB-SubCell"/>
</dbReference>
<keyword evidence="5 7" id="KW-0472">Membrane</keyword>
<evidence type="ECO:0000256" key="2">
    <source>
        <dbReference type="ARBA" id="ARBA00022475"/>
    </source>
</evidence>
<evidence type="ECO:0000256" key="1">
    <source>
        <dbReference type="ARBA" id="ARBA00004651"/>
    </source>
</evidence>
<keyword evidence="4 7" id="KW-1133">Transmembrane helix</keyword>
<reference evidence="8 9" key="1">
    <citation type="submission" date="2020-08" db="EMBL/GenBank/DDBJ databases">
        <title>Sequencing the genomes of 1000 actinobacteria strains.</title>
        <authorList>
            <person name="Klenk H.-P."/>
        </authorList>
    </citation>
    <scope>NUCLEOTIDE SEQUENCE [LARGE SCALE GENOMIC DNA]</scope>
    <source>
        <strain evidence="8 9">DSM 43149</strain>
    </source>
</reference>
<dbReference type="EMBL" id="JACHNH010000001">
    <property type="protein sequence ID" value="MBB4764740.1"/>
    <property type="molecule type" value="Genomic_DNA"/>
</dbReference>
<feature type="compositionally biased region" description="Low complexity" evidence="6">
    <location>
        <begin position="285"/>
        <end position="294"/>
    </location>
</feature>
<evidence type="ECO:0000256" key="7">
    <source>
        <dbReference type="SAM" id="Phobius"/>
    </source>
</evidence>
<feature type="transmembrane region" description="Helical" evidence="7">
    <location>
        <begin position="193"/>
        <end position="220"/>
    </location>
</feature>
<feature type="region of interest" description="Disordered" evidence="6">
    <location>
        <begin position="260"/>
        <end position="302"/>
    </location>
</feature>
<keyword evidence="3 7" id="KW-0812">Transmembrane</keyword>
<comment type="caution">
    <text evidence="8">The sequence shown here is derived from an EMBL/GenBank/DDBJ whole genome shotgun (WGS) entry which is preliminary data.</text>
</comment>
<protein>
    <submittedName>
        <fullName evidence="8">Membrane protein</fullName>
    </submittedName>
</protein>
<keyword evidence="9" id="KW-1185">Reference proteome</keyword>
<dbReference type="AlphaFoldDB" id="A0A7W7I1M6"/>
<dbReference type="Pfam" id="PF03631">
    <property type="entry name" value="Virul_fac_BrkB"/>
    <property type="match status" value="1"/>
</dbReference>
<feature type="compositionally biased region" description="Basic and acidic residues" evidence="6">
    <location>
        <begin position="269"/>
        <end position="283"/>
    </location>
</feature>
<evidence type="ECO:0000313" key="9">
    <source>
        <dbReference type="Proteomes" id="UP000578112"/>
    </source>
</evidence>
<keyword evidence="2" id="KW-1003">Cell membrane</keyword>
<dbReference type="RefSeq" id="WP_184995896.1">
    <property type="nucleotide sequence ID" value="NZ_BOMK01000003.1"/>
</dbReference>
<gene>
    <name evidence="8" type="ORF">BJ971_005296</name>
</gene>
<sequence>MWVWKRVFRPLRGRDVALRAAAVTFYGGIAVVPIALLAIWVAGWVAGADRVRRLTGHTIASLPSDIGAPRALAALIDAGLHLTPLFALASLLPATLYGEGLRRAFVSLREPQGQDTAVGWKGRLLGLPLLAAAPALLLAMFLALPATSSLWVRGGWYTVLAVVLSFLACWLLLTPVVIWIYRYIAPGRPAWTATVLIGSFTAANLAGFLHGFVLFCSLPLNLGAPFGGFDQIGGMIAIGLWLYLLHLILLAGYAATWSNHSARRPGHSKSREAGRDRWHDGPSDVRGAAARAGGSSAGVGPR</sequence>
<evidence type="ECO:0000256" key="3">
    <source>
        <dbReference type="ARBA" id="ARBA00022692"/>
    </source>
</evidence>
<evidence type="ECO:0000256" key="6">
    <source>
        <dbReference type="SAM" id="MobiDB-lite"/>
    </source>
</evidence>
<accession>A0A7W7I1M6</accession>
<comment type="subcellular location">
    <subcellularLocation>
        <location evidence="1">Cell membrane</location>
        <topology evidence="1">Multi-pass membrane protein</topology>
    </subcellularLocation>
</comment>
<name>A0A7W7I1M6_9ACTN</name>
<feature type="transmembrane region" description="Helical" evidence="7">
    <location>
        <begin position="232"/>
        <end position="255"/>
    </location>
</feature>
<feature type="transmembrane region" description="Helical" evidence="7">
    <location>
        <begin position="156"/>
        <end position="181"/>
    </location>
</feature>